<keyword evidence="8 15" id="KW-0378">Hydrolase</keyword>
<keyword evidence="10 15" id="KW-0220">Diaminopimelate biosynthesis</keyword>
<evidence type="ECO:0000256" key="11">
    <source>
        <dbReference type="ARBA" id="ARBA00023154"/>
    </source>
</evidence>
<reference evidence="17 18" key="1">
    <citation type="submission" date="2020-05" db="EMBL/GenBank/DDBJ databases">
        <title>Horizontal transmission and recombination maintain forever young bacterial symbiont genomes.</title>
        <authorList>
            <person name="Russell S.L."/>
            <person name="Pepper-Tunick E."/>
            <person name="Svedberg J."/>
            <person name="Byrne A."/>
            <person name="Ruelas Castillo J."/>
            <person name="Vollmers C."/>
            <person name="Beinart R.A."/>
            <person name="Corbett-Detig R."/>
        </authorList>
    </citation>
    <scope>NUCLEOTIDE SEQUENCE [LARGE SCALE GENOMIC DNA]</scope>
    <source>
        <strain evidence="17">JDF_Ridge</strain>
    </source>
</reference>
<dbReference type="RefSeq" id="WP_174605204.1">
    <property type="nucleotide sequence ID" value="NZ_CP054490.1"/>
</dbReference>
<dbReference type="GO" id="GO:0009014">
    <property type="term" value="F:succinyl-diaminopimelate desuccinylase activity"/>
    <property type="evidence" value="ECO:0007669"/>
    <property type="project" value="UniProtKB-UniRule"/>
</dbReference>
<dbReference type="GO" id="GO:0008270">
    <property type="term" value="F:zinc ion binding"/>
    <property type="evidence" value="ECO:0007669"/>
    <property type="project" value="UniProtKB-UniRule"/>
</dbReference>
<dbReference type="FunFam" id="3.40.630.10:FF:000005">
    <property type="entry name" value="Succinyl-diaminopimelate desuccinylase"/>
    <property type="match status" value="1"/>
</dbReference>
<dbReference type="PANTHER" id="PTHR43808:SF31">
    <property type="entry name" value="N-ACETYL-L-CITRULLINE DEACETYLASE"/>
    <property type="match status" value="1"/>
</dbReference>
<sequence length="376" mass="41440">MSETLALAKKLVSIDSFTPKDKGCQSIMSNYLSHLNFKIIDLKFGEVDNFWAVRGQQSPVFVFAGHTDVVPVGDESKWYTPPFSAQVKDGMLHGRGTADMKGSLAAMLSATDRFVKDYPNHKGSIGYLITSDEEGPATDGTVKVAQYLKEINQTVDYCLVGEPSATNELGDVIKNGRRGSLNGILKVIGKQGHIAYPHLANNPIHLLIPALDDLCNEVWDEGNEYFPATSFQISNIHSGTGVTNVIPDESDVIFNFRYSTKNTHEQLQSRVCVILDKHNFEYQITWKHSGHPFLTPKGELVNACVDAIKTVKNINTQLSTSGGTSDGRFIAPILKAQVVELGPLNATIHQVDECVSTQDLEDLSDIYYHVLRNILT</sequence>
<gene>
    <name evidence="15 17" type="primary">dapE</name>
    <name evidence="17" type="ORF">HUE58_00800</name>
</gene>
<feature type="binding site" evidence="15">
    <location>
        <position position="99"/>
    </location>
    <ligand>
        <name>Zn(2+)</name>
        <dbReference type="ChEBI" id="CHEBI:29105"/>
        <label>1</label>
    </ligand>
</feature>
<feature type="binding site" evidence="15">
    <location>
        <position position="162"/>
    </location>
    <ligand>
        <name>Zn(2+)</name>
        <dbReference type="ChEBI" id="CHEBI:29105"/>
        <label>1</label>
    </ligand>
</feature>
<dbReference type="Gene3D" id="3.40.630.10">
    <property type="entry name" value="Zn peptidases"/>
    <property type="match status" value="2"/>
</dbReference>
<feature type="binding site" evidence="15">
    <location>
        <position position="349"/>
    </location>
    <ligand>
        <name>Zn(2+)</name>
        <dbReference type="ChEBI" id="CHEBI:29105"/>
        <label>2</label>
    </ligand>
</feature>
<evidence type="ECO:0000256" key="2">
    <source>
        <dbReference type="ARBA" id="ARBA00006746"/>
    </source>
</evidence>
<dbReference type="InterPro" id="IPR002933">
    <property type="entry name" value="Peptidase_M20"/>
</dbReference>
<evidence type="ECO:0000256" key="5">
    <source>
        <dbReference type="ARBA" id="ARBA00022391"/>
    </source>
</evidence>
<evidence type="ECO:0000256" key="3">
    <source>
        <dbReference type="ARBA" id="ARBA00011738"/>
    </source>
</evidence>
<dbReference type="NCBIfam" id="TIGR01246">
    <property type="entry name" value="dapE_proteo"/>
    <property type="match status" value="1"/>
</dbReference>
<keyword evidence="18" id="KW-1185">Reference proteome</keyword>
<feature type="binding site" evidence="15">
    <location>
        <position position="99"/>
    </location>
    <ligand>
        <name>Zn(2+)</name>
        <dbReference type="ChEBI" id="CHEBI:29105"/>
        <label>2</label>
    </ligand>
</feature>
<keyword evidence="7 15" id="KW-0479">Metal-binding</keyword>
<dbReference type="AlphaFoldDB" id="A0A6N0HN51"/>
<dbReference type="KEGG" id="reo:HUE58_00800"/>
<dbReference type="Proteomes" id="UP000509429">
    <property type="component" value="Chromosome"/>
</dbReference>
<evidence type="ECO:0000256" key="12">
    <source>
        <dbReference type="ARBA" id="ARBA00023285"/>
    </source>
</evidence>
<dbReference type="GO" id="GO:0008777">
    <property type="term" value="F:acetylornithine deacetylase activity"/>
    <property type="evidence" value="ECO:0007669"/>
    <property type="project" value="TreeGrafter"/>
</dbReference>
<keyword evidence="6 15" id="KW-0028">Amino-acid biosynthesis</keyword>
<dbReference type="InterPro" id="IPR036264">
    <property type="entry name" value="Bact_exopeptidase_dim_dom"/>
</dbReference>
<comment type="subunit">
    <text evidence="3 15">Homodimer.</text>
</comment>
<dbReference type="InterPro" id="IPR050072">
    <property type="entry name" value="Peptidase_M20A"/>
</dbReference>
<evidence type="ECO:0000256" key="13">
    <source>
        <dbReference type="ARBA" id="ARBA00031891"/>
    </source>
</evidence>
<feature type="binding site" evidence="15">
    <location>
        <position position="66"/>
    </location>
    <ligand>
        <name>Zn(2+)</name>
        <dbReference type="ChEBI" id="CHEBI:29105"/>
        <label>1</label>
    </ligand>
</feature>
<dbReference type="EMBL" id="CP054490">
    <property type="protein sequence ID" value="QKQ23764.1"/>
    <property type="molecule type" value="Genomic_DNA"/>
</dbReference>
<dbReference type="SUPFAM" id="SSF53187">
    <property type="entry name" value="Zn-dependent exopeptidases"/>
    <property type="match status" value="1"/>
</dbReference>
<dbReference type="FunFam" id="3.30.70.360:FF:000011">
    <property type="entry name" value="Succinyl-diaminopimelate desuccinylase"/>
    <property type="match status" value="1"/>
</dbReference>
<feature type="domain" description="Peptidase M20 dimerisation" evidence="16">
    <location>
        <begin position="175"/>
        <end position="282"/>
    </location>
</feature>
<evidence type="ECO:0000313" key="18">
    <source>
        <dbReference type="Proteomes" id="UP000509429"/>
    </source>
</evidence>
<feature type="active site" description="Proton acceptor" evidence="15">
    <location>
        <position position="133"/>
    </location>
</feature>
<comment type="pathway">
    <text evidence="1 15">Amino-acid biosynthesis; L-lysine biosynthesis via DAP pathway; LL-2,6-diaminopimelate from (S)-tetrahydrodipicolinate (succinylase route): step 3/3.</text>
</comment>
<dbReference type="InterPro" id="IPR005941">
    <property type="entry name" value="DapE_proteobac"/>
</dbReference>
<organism evidence="17 18">
    <name type="scientific">Candidatus Ruthia endofausta</name>
    <dbReference type="NCBI Taxonomy" id="2738852"/>
    <lineage>
        <taxon>Bacteria</taxon>
        <taxon>Pseudomonadati</taxon>
        <taxon>Pseudomonadota</taxon>
        <taxon>Gammaproteobacteria</taxon>
        <taxon>Candidatus Pseudothioglobaceae</taxon>
        <taxon>Candidatus Ruthturnera</taxon>
    </lineage>
</organism>
<evidence type="ECO:0000256" key="15">
    <source>
        <dbReference type="HAMAP-Rule" id="MF_01690"/>
    </source>
</evidence>
<proteinExistence type="inferred from homology"/>
<evidence type="ECO:0000256" key="10">
    <source>
        <dbReference type="ARBA" id="ARBA00022915"/>
    </source>
</evidence>
<evidence type="ECO:0000256" key="14">
    <source>
        <dbReference type="ARBA" id="ARBA00051301"/>
    </source>
</evidence>
<dbReference type="PANTHER" id="PTHR43808">
    <property type="entry name" value="ACETYLORNITHINE DEACETYLASE"/>
    <property type="match status" value="1"/>
</dbReference>
<evidence type="ECO:0000259" key="16">
    <source>
        <dbReference type="Pfam" id="PF07687"/>
    </source>
</evidence>
<dbReference type="GO" id="GO:0009089">
    <property type="term" value="P:lysine biosynthetic process via diaminopimelate"/>
    <property type="evidence" value="ECO:0007669"/>
    <property type="project" value="UniProtKB-UniRule"/>
</dbReference>
<comment type="similarity">
    <text evidence="2 15">Belongs to the peptidase M20A family. DapE subfamily.</text>
</comment>
<accession>A0A6N0HN51</accession>
<evidence type="ECO:0000256" key="9">
    <source>
        <dbReference type="ARBA" id="ARBA00022833"/>
    </source>
</evidence>
<dbReference type="NCBIfam" id="NF009557">
    <property type="entry name" value="PRK13009.1"/>
    <property type="match status" value="1"/>
</dbReference>
<dbReference type="Pfam" id="PF07687">
    <property type="entry name" value="M20_dimer"/>
    <property type="match status" value="1"/>
</dbReference>
<comment type="cofactor">
    <cofactor evidence="15">
        <name>Zn(2+)</name>
        <dbReference type="ChEBI" id="CHEBI:29105"/>
    </cofactor>
    <cofactor evidence="15">
        <name>Co(2+)</name>
        <dbReference type="ChEBI" id="CHEBI:48828"/>
    </cofactor>
    <text evidence="15">Binds 2 Zn(2+) or Co(2+) ions per subunit.</text>
</comment>
<dbReference type="GO" id="GO:0006526">
    <property type="term" value="P:L-arginine biosynthetic process"/>
    <property type="evidence" value="ECO:0007669"/>
    <property type="project" value="TreeGrafter"/>
</dbReference>
<evidence type="ECO:0000256" key="8">
    <source>
        <dbReference type="ARBA" id="ARBA00022801"/>
    </source>
</evidence>
<feature type="binding site" evidence="15">
    <location>
        <position position="134"/>
    </location>
    <ligand>
        <name>Zn(2+)</name>
        <dbReference type="ChEBI" id="CHEBI:29105"/>
        <label>2</label>
    </ligand>
</feature>
<evidence type="ECO:0000313" key="17">
    <source>
        <dbReference type="EMBL" id="QKQ23764.1"/>
    </source>
</evidence>
<evidence type="ECO:0000256" key="7">
    <source>
        <dbReference type="ARBA" id="ARBA00022723"/>
    </source>
</evidence>
<dbReference type="SUPFAM" id="SSF55031">
    <property type="entry name" value="Bacterial exopeptidase dimerisation domain"/>
    <property type="match status" value="1"/>
</dbReference>
<dbReference type="UniPathway" id="UPA00034">
    <property type="reaction ID" value="UER00021"/>
</dbReference>
<dbReference type="Pfam" id="PF01546">
    <property type="entry name" value="Peptidase_M20"/>
    <property type="match status" value="1"/>
</dbReference>
<dbReference type="CDD" id="cd03891">
    <property type="entry name" value="M20_DapE_proteobac"/>
    <property type="match status" value="1"/>
</dbReference>
<keyword evidence="11 15" id="KW-0457">Lysine biosynthesis</keyword>
<dbReference type="HAMAP" id="MF_01690">
    <property type="entry name" value="DapE"/>
    <property type="match status" value="1"/>
</dbReference>
<dbReference type="GO" id="GO:0050897">
    <property type="term" value="F:cobalt ion binding"/>
    <property type="evidence" value="ECO:0007669"/>
    <property type="project" value="UniProtKB-UniRule"/>
</dbReference>
<evidence type="ECO:0000256" key="1">
    <source>
        <dbReference type="ARBA" id="ARBA00005130"/>
    </source>
</evidence>
<keyword evidence="9 15" id="KW-0862">Zinc</keyword>
<protein>
    <recommendedName>
        <fullName evidence="5 15">Succinyl-diaminopimelate desuccinylase</fullName>
        <shortName evidence="15">SDAP desuccinylase</shortName>
        <ecNumber evidence="4 15">3.5.1.18</ecNumber>
    </recommendedName>
    <alternativeName>
        <fullName evidence="13 15">N-succinyl-LL-2,6-diaminoheptanedioate amidohydrolase</fullName>
    </alternativeName>
</protein>
<name>A0A6N0HN51_9GAMM</name>
<comment type="function">
    <text evidence="15">Catalyzes the hydrolysis of N-succinyl-L,L-diaminopimelic acid (SDAP), forming succinate and LL-2,6-diaminopimelate (DAP), an intermediate involved in the bacterial biosynthesis of lysine and meso-diaminopimelic acid, an essential component of bacterial cell walls.</text>
</comment>
<comment type="catalytic activity">
    <reaction evidence="14 15">
        <text>N-succinyl-(2S,6S)-2,6-diaminopimelate + H2O = (2S,6S)-2,6-diaminopimelate + succinate</text>
        <dbReference type="Rhea" id="RHEA:22608"/>
        <dbReference type="ChEBI" id="CHEBI:15377"/>
        <dbReference type="ChEBI" id="CHEBI:30031"/>
        <dbReference type="ChEBI" id="CHEBI:57609"/>
        <dbReference type="ChEBI" id="CHEBI:58087"/>
        <dbReference type="EC" id="3.5.1.18"/>
    </reaction>
</comment>
<dbReference type="EC" id="3.5.1.18" evidence="4 15"/>
<feature type="active site" evidence="15">
    <location>
        <position position="68"/>
    </location>
</feature>
<dbReference type="GO" id="GO:0019877">
    <property type="term" value="P:diaminopimelate biosynthetic process"/>
    <property type="evidence" value="ECO:0007669"/>
    <property type="project" value="UniProtKB-UniRule"/>
</dbReference>
<evidence type="ECO:0000256" key="6">
    <source>
        <dbReference type="ARBA" id="ARBA00022605"/>
    </source>
</evidence>
<dbReference type="InterPro" id="IPR011650">
    <property type="entry name" value="Peptidase_M20_dimer"/>
</dbReference>
<evidence type="ECO:0000256" key="4">
    <source>
        <dbReference type="ARBA" id="ARBA00011921"/>
    </source>
</evidence>
<keyword evidence="12 15" id="KW-0170">Cobalt</keyword>